<gene>
    <name evidence="1" type="ORF">BV898_08632</name>
</gene>
<organism evidence="1 2">
    <name type="scientific">Hypsibius exemplaris</name>
    <name type="common">Freshwater tardigrade</name>
    <dbReference type="NCBI Taxonomy" id="2072580"/>
    <lineage>
        <taxon>Eukaryota</taxon>
        <taxon>Metazoa</taxon>
        <taxon>Ecdysozoa</taxon>
        <taxon>Tardigrada</taxon>
        <taxon>Eutardigrada</taxon>
        <taxon>Parachela</taxon>
        <taxon>Hypsibioidea</taxon>
        <taxon>Hypsibiidae</taxon>
        <taxon>Hypsibius</taxon>
    </lineage>
</organism>
<dbReference type="EMBL" id="MTYJ01000063">
    <property type="protein sequence ID" value="OQV17235.1"/>
    <property type="molecule type" value="Genomic_DNA"/>
</dbReference>
<accession>A0A1W0WPU7</accession>
<evidence type="ECO:0000313" key="1">
    <source>
        <dbReference type="EMBL" id="OQV17235.1"/>
    </source>
</evidence>
<name>A0A1W0WPU7_HYPEX</name>
<dbReference type="Proteomes" id="UP000192578">
    <property type="component" value="Unassembled WGS sequence"/>
</dbReference>
<proteinExistence type="predicted"/>
<dbReference type="AlphaFoldDB" id="A0A1W0WPU7"/>
<comment type="caution">
    <text evidence="1">The sequence shown here is derived from an EMBL/GenBank/DDBJ whole genome shotgun (WGS) entry which is preliminary data.</text>
</comment>
<evidence type="ECO:0000313" key="2">
    <source>
        <dbReference type="Proteomes" id="UP000192578"/>
    </source>
</evidence>
<keyword evidence="2" id="KW-1185">Reference proteome</keyword>
<sequence length="100" mass="11596">MLNYALNLAGPSGQKWIRKTAAFVFSTWNVFVRWSPLEDESGPEKFLASDVLRRCLSQLLVDSPITGAQLNDRRNFRCPRQLVIHFPLYRRAPQQSEDLF</sequence>
<protein>
    <submittedName>
        <fullName evidence="1">Uncharacterized protein</fullName>
    </submittedName>
</protein>
<reference evidence="2" key="1">
    <citation type="submission" date="2017-01" db="EMBL/GenBank/DDBJ databases">
        <title>Comparative genomics of anhydrobiosis in the tardigrade Hypsibius dujardini.</title>
        <authorList>
            <person name="Yoshida Y."/>
            <person name="Koutsovoulos G."/>
            <person name="Laetsch D."/>
            <person name="Stevens L."/>
            <person name="Kumar S."/>
            <person name="Horikawa D."/>
            <person name="Ishino K."/>
            <person name="Komine S."/>
            <person name="Tomita M."/>
            <person name="Blaxter M."/>
            <person name="Arakawa K."/>
        </authorList>
    </citation>
    <scope>NUCLEOTIDE SEQUENCE [LARGE SCALE GENOMIC DNA]</scope>
    <source>
        <strain evidence="2">Z151</strain>
    </source>
</reference>